<dbReference type="Proteomes" id="UP000239415">
    <property type="component" value="Unassembled WGS sequence"/>
</dbReference>
<evidence type="ECO:0000313" key="2">
    <source>
        <dbReference type="Proteomes" id="UP000239415"/>
    </source>
</evidence>
<comment type="caution">
    <text evidence="1">The sequence shown here is derived from an EMBL/GenBank/DDBJ whole genome shotgun (WGS) entry which is preliminary data.</text>
</comment>
<reference evidence="1 2" key="1">
    <citation type="submission" date="2018-03" db="EMBL/GenBank/DDBJ databases">
        <title>Genomic Encyclopedia of Archaeal and Bacterial Type Strains, Phase II (KMG-II): from individual species to whole genera.</title>
        <authorList>
            <person name="Goeker M."/>
        </authorList>
    </citation>
    <scope>NUCLEOTIDE SEQUENCE [LARGE SCALE GENOMIC DNA]</scope>
    <source>
        <strain evidence="1 2">DSM 43146</strain>
    </source>
</reference>
<dbReference type="AlphaFoldDB" id="A0A2T0JYQ1"/>
<name>A0A2T0JYQ1_9ACTN</name>
<organism evidence="1 2">
    <name type="scientific">Actinoplanes italicus</name>
    <dbReference type="NCBI Taxonomy" id="113567"/>
    <lineage>
        <taxon>Bacteria</taxon>
        <taxon>Bacillati</taxon>
        <taxon>Actinomycetota</taxon>
        <taxon>Actinomycetes</taxon>
        <taxon>Micromonosporales</taxon>
        <taxon>Micromonosporaceae</taxon>
        <taxon>Actinoplanes</taxon>
    </lineage>
</organism>
<dbReference type="EMBL" id="PVMZ01000023">
    <property type="protein sequence ID" value="PRX14670.1"/>
    <property type="molecule type" value="Genomic_DNA"/>
</dbReference>
<gene>
    <name evidence="1" type="ORF">CLV67_12354</name>
</gene>
<protein>
    <submittedName>
        <fullName evidence="1">Uncharacterized protein</fullName>
    </submittedName>
</protein>
<evidence type="ECO:0000313" key="1">
    <source>
        <dbReference type="EMBL" id="PRX14670.1"/>
    </source>
</evidence>
<keyword evidence="2" id="KW-1185">Reference proteome</keyword>
<proteinExistence type="predicted"/>
<accession>A0A2T0JYQ1</accession>
<sequence>MEPEAITPEAVRQVFDELWTDTRKGGRDRLEGAGALFAAGILKFEWLALEDGDPKHYRHTWYDATVYVVAYVPWLTAAQKPKNPAIALAASRSVAVRPIRAGDGFGPGMVCPPPCTV</sequence>